<feature type="non-terminal residue" evidence="2">
    <location>
        <position position="141"/>
    </location>
</feature>
<gene>
    <name evidence="2" type="ORF">AMTR_s00093p00042570</name>
</gene>
<name>W1NSM3_AMBTC</name>
<feature type="region of interest" description="Disordered" evidence="1">
    <location>
        <begin position="122"/>
        <end position="141"/>
    </location>
</feature>
<protein>
    <submittedName>
        <fullName evidence="2">Uncharacterized protein</fullName>
    </submittedName>
</protein>
<feature type="non-terminal residue" evidence="2">
    <location>
        <position position="1"/>
    </location>
</feature>
<evidence type="ECO:0000313" key="2">
    <source>
        <dbReference type="EMBL" id="ERM98782.1"/>
    </source>
</evidence>
<evidence type="ECO:0000313" key="3">
    <source>
        <dbReference type="Proteomes" id="UP000017836"/>
    </source>
</evidence>
<keyword evidence="3" id="KW-1185">Reference proteome</keyword>
<evidence type="ECO:0000256" key="1">
    <source>
        <dbReference type="SAM" id="MobiDB-lite"/>
    </source>
</evidence>
<dbReference type="AlphaFoldDB" id="W1NSM3"/>
<dbReference type="HOGENOM" id="CLU_1830273_0_0_1"/>
<dbReference type="Gramene" id="ERM98782">
    <property type="protein sequence ID" value="ERM98782"/>
    <property type="gene ID" value="AMTR_s00093p00042570"/>
</dbReference>
<organism evidence="2 3">
    <name type="scientific">Amborella trichopoda</name>
    <dbReference type="NCBI Taxonomy" id="13333"/>
    <lineage>
        <taxon>Eukaryota</taxon>
        <taxon>Viridiplantae</taxon>
        <taxon>Streptophyta</taxon>
        <taxon>Embryophyta</taxon>
        <taxon>Tracheophyta</taxon>
        <taxon>Spermatophyta</taxon>
        <taxon>Magnoliopsida</taxon>
        <taxon>Amborellales</taxon>
        <taxon>Amborellaceae</taxon>
        <taxon>Amborella</taxon>
    </lineage>
</organism>
<feature type="compositionally biased region" description="Basic and acidic residues" evidence="1">
    <location>
        <begin position="122"/>
        <end position="132"/>
    </location>
</feature>
<reference evidence="3" key="1">
    <citation type="journal article" date="2013" name="Science">
        <title>The Amborella genome and the evolution of flowering plants.</title>
        <authorList>
            <consortium name="Amborella Genome Project"/>
        </authorList>
    </citation>
    <scope>NUCLEOTIDE SEQUENCE [LARGE SCALE GENOMIC DNA]</scope>
</reference>
<accession>W1NSM3</accession>
<proteinExistence type="predicted"/>
<sequence length="141" mass="16135">SIPNPEASLYSPSGLFLQVRSFLGHWKRKENSLSLHNALNALFFILDWAEKVYEWKYEKYLLFEASMKIKSKDGMYGTFCCDPLQILMVLEASKMLPSSDFVVSIDLPQYLKGTRFSRLPLKSDPESSKDLASRGPSIIFE</sequence>
<dbReference type="EMBL" id="KI395256">
    <property type="protein sequence ID" value="ERM98782.1"/>
    <property type="molecule type" value="Genomic_DNA"/>
</dbReference>
<dbReference type="Proteomes" id="UP000017836">
    <property type="component" value="Unassembled WGS sequence"/>
</dbReference>